<evidence type="ECO:0000256" key="2">
    <source>
        <dbReference type="SAM" id="Phobius"/>
    </source>
</evidence>
<comment type="caution">
    <text evidence="3">The sequence shown here is derived from an EMBL/GenBank/DDBJ whole genome shotgun (WGS) entry which is preliminary data.</text>
</comment>
<accession>A0A8H5LXC6</accession>
<sequence length="200" mass="22295">MHTKRHPARNFIIIPGTFILILLIQRLFFGGYTSQLQASAPPSILHIEGQWKQVRQALGLPPLQDAVYFSSTTYKPNRSSLGSRFFKLHSGIGLAKRDSDDFQVEPDSSSNPNQETDKADIEPAFTFAPPPTLYFPQDALHEPRLSTEQLLRSFQLIAVKEEHEDRTDMVVVPNSELAATGNRPKTGAARKSGRSGRTIP</sequence>
<evidence type="ECO:0000313" key="3">
    <source>
        <dbReference type="EMBL" id="KAF5372998.1"/>
    </source>
</evidence>
<proteinExistence type="predicted"/>
<name>A0A8H5LXC6_9AGAR</name>
<keyword evidence="2" id="KW-0472">Membrane</keyword>
<dbReference type="AlphaFoldDB" id="A0A8H5LXC6"/>
<feature type="transmembrane region" description="Helical" evidence="2">
    <location>
        <begin position="12"/>
        <end position="32"/>
    </location>
</feature>
<keyword evidence="2" id="KW-0812">Transmembrane</keyword>
<protein>
    <submittedName>
        <fullName evidence="3">Uncharacterized protein</fullName>
    </submittedName>
</protein>
<evidence type="ECO:0000313" key="4">
    <source>
        <dbReference type="Proteomes" id="UP000559256"/>
    </source>
</evidence>
<keyword evidence="4" id="KW-1185">Reference proteome</keyword>
<gene>
    <name evidence="3" type="ORF">D9758_001593</name>
</gene>
<keyword evidence="2" id="KW-1133">Transmembrane helix</keyword>
<dbReference type="Proteomes" id="UP000559256">
    <property type="component" value="Unassembled WGS sequence"/>
</dbReference>
<evidence type="ECO:0000256" key="1">
    <source>
        <dbReference type="SAM" id="MobiDB-lite"/>
    </source>
</evidence>
<dbReference type="EMBL" id="JAACJM010000004">
    <property type="protein sequence ID" value="KAF5372998.1"/>
    <property type="molecule type" value="Genomic_DNA"/>
</dbReference>
<feature type="region of interest" description="Disordered" evidence="1">
    <location>
        <begin position="174"/>
        <end position="200"/>
    </location>
</feature>
<feature type="region of interest" description="Disordered" evidence="1">
    <location>
        <begin position="99"/>
        <end position="120"/>
    </location>
</feature>
<dbReference type="OrthoDB" id="2916164at2759"/>
<reference evidence="3 4" key="1">
    <citation type="journal article" date="2020" name="ISME J.">
        <title>Uncovering the hidden diversity of litter-decomposition mechanisms in mushroom-forming fungi.</title>
        <authorList>
            <person name="Floudas D."/>
            <person name="Bentzer J."/>
            <person name="Ahren D."/>
            <person name="Johansson T."/>
            <person name="Persson P."/>
            <person name="Tunlid A."/>
        </authorList>
    </citation>
    <scope>NUCLEOTIDE SEQUENCE [LARGE SCALE GENOMIC DNA]</scope>
    <source>
        <strain evidence="3 4">CBS 291.85</strain>
    </source>
</reference>
<organism evidence="3 4">
    <name type="scientific">Tetrapyrgos nigripes</name>
    <dbReference type="NCBI Taxonomy" id="182062"/>
    <lineage>
        <taxon>Eukaryota</taxon>
        <taxon>Fungi</taxon>
        <taxon>Dikarya</taxon>
        <taxon>Basidiomycota</taxon>
        <taxon>Agaricomycotina</taxon>
        <taxon>Agaricomycetes</taxon>
        <taxon>Agaricomycetidae</taxon>
        <taxon>Agaricales</taxon>
        <taxon>Marasmiineae</taxon>
        <taxon>Marasmiaceae</taxon>
        <taxon>Tetrapyrgos</taxon>
    </lineage>
</organism>